<evidence type="ECO:0000313" key="1">
    <source>
        <dbReference type="EMBL" id="KAI2648543.1"/>
    </source>
</evidence>
<organism evidence="1 2">
    <name type="scientific">Labeo rohita</name>
    <name type="common">Indian major carp</name>
    <name type="synonym">Cyprinus rohita</name>
    <dbReference type="NCBI Taxonomy" id="84645"/>
    <lineage>
        <taxon>Eukaryota</taxon>
        <taxon>Metazoa</taxon>
        <taxon>Chordata</taxon>
        <taxon>Craniata</taxon>
        <taxon>Vertebrata</taxon>
        <taxon>Euteleostomi</taxon>
        <taxon>Actinopterygii</taxon>
        <taxon>Neopterygii</taxon>
        <taxon>Teleostei</taxon>
        <taxon>Ostariophysi</taxon>
        <taxon>Cypriniformes</taxon>
        <taxon>Cyprinidae</taxon>
        <taxon>Labeoninae</taxon>
        <taxon>Labeonini</taxon>
        <taxon>Labeo</taxon>
    </lineage>
</organism>
<sequence length="192" mass="19928">MLISALTRILKKTLIIGSRLAPPALGPFWILASSSPPSPVGPPPPGSLVPPTLPWSVIVPPSPQDSTPLAAPRRSVPLAALGSSLQLHLSPLSLQLHPGSLPPPQSPEPWTLPWPSGYLVSPRLIWLSIDALGSTSTCSTVSRPPGVVSPSSIMAPPSIGSAMGCHHDCSLGLVWFLLLRVPSLSTLAPSSI</sequence>
<proteinExistence type="predicted"/>
<accession>A0ABQ8LCV7</accession>
<evidence type="ECO:0000313" key="2">
    <source>
        <dbReference type="Proteomes" id="UP000830375"/>
    </source>
</evidence>
<dbReference type="Proteomes" id="UP000830375">
    <property type="component" value="Unassembled WGS sequence"/>
</dbReference>
<comment type="caution">
    <text evidence="1">The sequence shown here is derived from an EMBL/GenBank/DDBJ whole genome shotgun (WGS) entry which is preliminary data.</text>
</comment>
<dbReference type="EMBL" id="JACTAM010000025">
    <property type="protein sequence ID" value="KAI2648543.1"/>
    <property type="molecule type" value="Genomic_DNA"/>
</dbReference>
<name>A0ABQ8LCV7_LABRO</name>
<reference evidence="1 2" key="1">
    <citation type="submission" date="2022-01" db="EMBL/GenBank/DDBJ databases">
        <title>A high-quality chromosome-level genome assembly of rohu carp, Labeo rohita.</title>
        <authorList>
            <person name="Arick M.A. II"/>
            <person name="Hsu C.-Y."/>
            <person name="Magbanua Z."/>
            <person name="Pechanova O."/>
            <person name="Grover C."/>
            <person name="Miller E."/>
            <person name="Thrash A."/>
            <person name="Ezzel L."/>
            <person name="Alam S."/>
            <person name="Benzie J."/>
            <person name="Hamilton M."/>
            <person name="Karsi A."/>
            <person name="Lawrence M.L."/>
            <person name="Peterson D.G."/>
        </authorList>
    </citation>
    <scope>NUCLEOTIDE SEQUENCE [LARGE SCALE GENOMIC DNA]</scope>
    <source>
        <strain evidence="2">BAU-BD-2019</strain>
        <tissue evidence="1">Blood</tissue>
    </source>
</reference>
<protein>
    <submittedName>
        <fullName evidence="1">Uncharacterized protein</fullName>
    </submittedName>
</protein>
<keyword evidence="2" id="KW-1185">Reference proteome</keyword>
<gene>
    <name evidence="1" type="ORF">H4Q32_018672</name>
</gene>